<dbReference type="Proteomes" id="UP000219573">
    <property type="component" value="Unassembled WGS sequence"/>
</dbReference>
<evidence type="ECO:0000256" key="2">
    <source>
        <dbReference type="SAM" id="MobiDB-lite"/>
    </source>
</evidence>
<gene>
    <name evidence="4" type="ORF">SAMN06265827_13621</name>
</gene>
<feature type="region of interest" description="Disordered" evidence="2">
    <location>
        <begin position="305"/>
        <end position="343"/>
    </location>
</feature>
<reference evidence="5" key="1">
    <citation type="submission" date="2017-09" db="EMBL/GenBank/DDBJ databases">
        <authorList>
            <person name="Varghese N."/>
            <person name="Submissions S."/>
        </authorList>
    </citation>
    <scope>NUCLEOTIDE SEQUENCE [LARGE SCALE GENOMIC DNA]</scope>
    <source>
        <strain evidence="5">MSL47</strain>
    </source>
</reference>
<feature type="compositionally biased region" description="Basic and acidic residues" evidence="2">
    <location>
        <begin position="327"/>
        <end position="343"/>
    </location>
</feature>
<dbReference type="InterPro" id="IPR006343">
    <property type="entry name" value="DnaB/C_C"/>
</dbReference>
<comment type="similarity">
    <text evidence="1">Belongs to the DnaB/DnaD family.</text>
</comment>
<sequence length="812" mass="94141">MEKTINSEVIKLIDYKDLVKFEENNKEVYRVNKIYIDMMKDFISGILLGQIVYWYLPNKKGRSKLRAKNKKGEYCIAKTIAQWCDELRISHRQFLRVRKNLEDKNLISTAQGMFAGKKCLNLVLNINVLISELSKHFKENNIILDTQKEEEKQLDQPWQNDKVKHLQRELNEGKKVTNSLQNPDIMGCCQNDKVDVGKTSRSITEITTENTNTLKDNKGKSRLLNCNSNSYKKKGVFKSNSSAYTKNAPTPSIKNKGITTPSSNSKDKQLVDPLFNNEIEEVNYMRDGDTSAIGDVLDQTMSQIQSSTVENTSASTVQEDTPVSNKHVKESESTKTKDKSAKDMPERYGELTVDELIDIFALEIRGVYKNLYDPSATLYQGNDEGLTIEDISFAEYCFKIYNDPKNKLYQNKSLHDLYLTEQENYKQLVNKYKNIEKIEGYSSADVKETSIILEKEQVEEVILGKKEKTEDLEDNVSGNEVFEDNNIQDSLVDEVVTGYIEIIGNKSLTKQDIRAIKDRLDEGLSTQQLLRAIIVMSSDAFLAEYTKVKEHHLVPAVILTSKRRVKSLLGWTSTEHKTKFWQRFAIDFFNKFRMHIGGNKYGTKINKLIFDCLENNMHTEVIYFALNETKDQQPVQYFVSILEDWYSKGVKTIEDAKRVIKEHHQKRQLKDFNICSNPNLDCLNKTCSKKDSCPIYKACAYFKRVSGVNLRTISFTRKHKLELVFNHFSLDELKKAFDNYTNSYQFANGSRELEQVIRTIENTEKWFNFVPKQRVVNMNEYRKRQQRLMKKFEIEPTLSYEKMKAEMEKEGG</sequence>
<dbReference type="AlphaFoldDB" id="A0A285IB16"/>
<dbReference type="RefSeq" id="WP_097019346.1">
    <property type="nucleotide sequence ID" value="NZ_OBDZ01000036.1"/>
</dbReference>
<feature type="domain" description="DnaB/C C-terminal" evidence="3">
    <location>
        <begin position="609"/>
        <end position="658"/>
    </location>
</feature>
<feature type="compositionally biased region" description="Polar residues" evidence="2">
    <location>
        <begin position="242"/>
        <end position="264"/>
    </location>
</feature>
<evidence type="ECO:0000313" key="5">
    <source>
        <dbReference type="Proteomes" id="UP000219573"/>
    </source>
</evidence>
<protein>
    <submittedName>
        <fullName evidence="4">DnaD and phage-associated domain-containing protein</fullName>
    </submittedName>
</protein>
<organism evidence="4 5">
    <name type="scientific">Orenia metallireducens</name>
    <dbReference type="NCBI Taxonomy" id="1413210"/>
    <lineage>
        <taxon>Bacteria</taxon>
        <taxon>Bacillati</taxon>
        <taxon>Bacillota</taxon>
        <taxon>Clostridia</taxon>
        <taxon>Halanaerobiales</taxon>
        <taxon>Halobacteroidaceae</taxon>
        <taxon>Orenia</taxon>
    </lineage>
</organism>
<evidence type="ECO:0000313" key="4">
    <source>
        <dbReference type="EMBL" id="SNY44977.1"/>
    </source>
</evidence>
<accession>A0A285IB16</accession>
<feature type="region of interest" description="Disordered" evidence="2">
    <location>
        <begin position="242"/>
        <end position="269"/>
    </location>
</feature>
<dbReference type="SUPFAM" id="SSF158499">
    <property type="entry name" value="DnaD domain-like"/>
    <property type="match status" value="1"/>
</dbReference>
<evidence type="ECO:0000259" key="3">
    <source>
        <dbReference type="Pfam" id="PF07261"/>
    </source>
</evidence>
<dbReference type="NCBIfam" id="TIGR01446">
    <property type="entry name" value="DnaD_dom"/>
    <property type="match status" value="1"/>
</dbReference>
<evidence type="ECO:0000256" key="1">
    <source>
        <dbReference type="ARBA" id="ARBA00093462"/>
    </source>
</evidence>
<feature type="compositionally biased region" description="Polar residues" evidence="2">
    <location>
        <begin position="305"/>
        <end position="324"/>
    </location>
</feature>
<dbReference type="InterPro" id="IPR034829">
    <property type="entry name" value="DnaD-like_sf"/>
</dbReference>
<dbReference type="OrthoDB" id="1258529at2"/>
<keyword evidence="5" id="KW-1185">Reference proteome</keyword>
<dbReference type="Pfam" id="PF07261">
    <property type="entry name" value="DnaB_2"/>
    <property type="match status" value="1"/>
</dbReference>
<name>A0A285IB16_9FIRM</name>
<proteinExistence type="inferred from homology"/>
<dbReference type="Gene3D" id="1.10.10.630">
    <property type="entry name" value="DnaD domain-like"/>
    <property type="match status" value="1"/>
</dbReference>
<dbReference type="EMBL" id="OBDZ01000036">
    <property type="protein sequence ID" value="SNY44977.1"/>
    <property type="molecule type" value="Genomic_DNA"/>
</dbReference>